<keyword evidence="2" id="KW-0479">Metal-binding</keyword>
<dbReference type="SUPFAM" id="SSF53187">
    <property type="entry name" value="Zn-dependent exopeptidases"/>
    <property type="match status" value="1"/>
</dbReference>
<evidence type="ECO:0000313" key="6">
    <source>
        <dbReference type="Proteomes" id="UP000065807"/>
    </source>
</evidence>
<proteinExistence type="predicted"/>
<dbReference type="Pfam" id="PF07687">
    <property type="entry name" value="M20_dimer"/>
    <property type="match status" value="1"/>
</dbReference>
<evidence type="ECO:0000256" key="2">
    <source>
        <dbReference type="ARBA" id="ARBA00022723"/>
    </source>
</evidence>
<accession>A0A0K2SNZ5</accession>
<dbReference type="PANTHER" id="PTHR43270:SF8">
    <property type="entry name" value="DI- AND TRIPEPTIDASE DUG2-RELATED"/>
    <property type="match status" value="1"/>
</dbReference>
<dbReference type="NCBIfam" id="NF005034">
    <property type="entry name" value="PRK06446.1"/>
    <property type="match status" value="1"/>
</dbReference>
<dbReference type="GO" id="GO:0008233">
    <property type="term" value="F:peptidase activity"/>
    <property type="evidence" value="ECO:0007669"/>
    <property type="project" value="UniProtKB-KW"/>
</dbReference>
<dbReference type="OrthoDB" id="9761532at2"/>
<sequence length="464" mass="50020">MARLADAALGGLAGRKELFLQELLAYCRQPSVAATGEGMEAMAGLVSRTLERLGAEVEWWHGPGAFPVIYGRLERGAPVTLLFYNHYDVQPPEPLERWTSPPFEPRLAGDRLHARGVADDKGALLARLHAVELLQQVAGGIPVNVIFLVEGGEEVGSPGLGRLLSAHRRQLQADGCLWEGGEIGAHGRLEVEAGCKGMLYVELVVRGPREDLHSSLAGLAPNPVWHLLEALRTLYDPGSGRILVDGFYDRVRPPSPEELSLVDAYPLDEGALAQAWGLVELESRRQGRTAPRALFVEPTCNVSGIFAGYAGPGSKTVLPSEARARVDFRLVPNQSASDCLRKLEHHLARRGFRDVRVVDGGSEDPGQSPLDHPLVERVAAAARETYGVDPILKPRSAGTGPAALFVDTLGLPVVNGPGVAYHGSGPHAPDEHIRLGDYWRGIEHVVRLLAGFDAEDGLLKGRPQ</sequence>
<dbReference type="InterPro" id="IPR011650">
    <property type="entry name" value="Peptidase_M20_dimer"/>
</dbReference>
<dbReference type="GO" id="GO:0005829">
    <property type="term" value="C:cytosol"/>
    <property type="evidence" value="ECO:0007669"/>
    <property type="project" value="TreeGrafter"/>
</dbReference>
<dbReference type="GO" id="GO:0009089">
    <property type="term" value="P:lysine biosynthetic process via diaminopimelate"/>
    <property type="evidence" value="ECO:0007669"/>
    <property type="project" value="TreeGrafter"/>
</dbReference>
<dbReference type="InterPro" id="IPR002933">
    <property type="entry name" value="Peptidase_M20"/>
</dbReference>
<dbReference type="Pfam" id="PF01546">
    <property type="entry name" value="Peptidase_M20"/>
    <property type="match status" value="1"/>
</dbReference>
<dbReference type="STRING" id="1555112.LIP_3029"/>
<reference evidence="6" key="2">
    <citation type="journal article" date="2016" name="Int. J. Syst. Evol. Microbiol.">
        <title>Complete genome sequence and cell structure of Limnochorda pilosa, a Gram-negative spore-former within the phylum Firmicutes.</title>
        <authorList>
            <person name="Watanabe M."/>
            <person name="Kojima H."/>
            <person name="Fukui M."/>
        </authorList>
    </citation>
    <scope>NUCLEOTIDE SEQUENCE [LARGE SCALE GENOMIC DNA]</scope>
    <source>
        <strain evidence="6">HC45</strain>
    </source>
</reference>
<keyword evidence="1" id="KW-0645">Protease</keyword>
<dbReference type="GO" id="GO:0006508">
    <property type="term" value="P:proteolysis"/>
    <property type="evidence" value="ECO:0007669"/>
    <property type="project" value="UniProtKB-KW"/>
</dbReference>
<feature type="domain" description="Peptidase M20 dimerisation" evidence="4">
    <location>
        <begin position="196"/>
        <end position="351"/>
    </location>
</feature>
<dbReference type="PANTHER" id="PTHR43270">
    <property type="entry name" value="BETA-ALA-HIS DIPEPTIDASE"/>
    <property type="match status" value="1"/>
</dbReference>
<dbReference type="EMBL" id="AP014924">
    <property type="protein sequence ID" value="BAS28858.1"/>
    <property type="molecule type" value="Genomic_DNA"/>
</dbReference>
<dbReference type="Gene3D" id="3.30.70.360">
    <property type="match status" value="1"/>
</dbReference>
<evidence type="ECO:0000256" key="3">
    <source>
        <dbReference type="ARBA" id="ARBA00022801"/>
    </source>
</evidence>
<dbReference type="GO" id="GO:0009014">
    <property type="term" value="F:succinyl-diaminopimelate desuccinylase activity"/>
    <property type="evidence" value="ECO:0007669"/>
    <property type="project" value="TreeGrafter"/>
</dbReference>
<organism evidence="5 6">
    <name type="scientific">Limnochorda pilosa</name>
    <dbReference type="NCBI Taxonomy" id="1555112"/>
    <lineage>
        <taxon>Bacteria</taxon>
        <taxon>Bacillati</taxon>
        <taxon>Bacillota</taxon>
        <taxon>Limnochordia</taxon>
        <taxon>Limnochordales</taxon>
        <taxon>Limnochordaceae</taxon>
        <taxon>Limnochorda</taxon>
    </lineage>
</organism>
<dbReference type="InterPro" id="IPR051458">
    <property type="entry name" value="Cyt/Met_Dipeptidase"/>
</dbReference>
<keyword evidence="3" id="KW-0378">Hydrolase</keyword>
<dbReference type="PATRIC" id="fig|1555112.3.peg.3076"/>
<protein>
    <submittedName>
        <fullName evidence="5">Peptidase M20</fullName>
    </submittedName>
</protein>
<dbReference type="RefSeq" id="WP_068139817.1">
    <property type="nucleotide sequence ID" value="NZ_AP014924.1"/>
</dbReference>
<evidence type="ECO:0000313" key="5">
    <source>
        <dbReference type="EMBL" id="BAS28858.1"/>
    </source>
</evidence>
<dbReference type="AlphaFoldDB" id="A0A0K2SNZ5"/>
<dbReference type="KEGG" id="lpil:LIP_3029"/>
<keyword evidence="6" id="KW-1185">Reference proteome</keyword>
<dbReference type="Proteomes" id="UP000065807">
    <property type="component" value="Chromosome"/>
</dbReference>
<dbReference type="Gene3D" id="3.40.630.10">
    <property type="entry name" value="Zn peptidases"/>
    <property type="match status" value="1"/>
</dbReference>
<name>A0A0K2SNZ5_LIMPI</name>
<evidence type="ECO:0000256" key="1">
    <source>
        <dbReference type="ARBA" id="ARBA00022670"/>
    </source>
</evidence>
<evidence type="ECO:0000259" key="4">
    <source>
        <dbReference type="Pfam" id="PF07687"/>
    </source>
</evidence>
<gene>
    <name evidence="5" type="ORF">LIP_3029</name>
</gene>
<dbReference type="GO" id="GO:0046872">
    <property type="term" value="F:metal ion binding"/>
    <property type="evidence" value="ECO:0007669"/>
    <property type="project" value="UniProtKB-KW"/>
</dbReference>
<reference evidence="6" key="1">
    <citation type="submission" date="2015-07" db="EMBL/GenBank/DDBJ databases">
        <title>Complete genome sequence and phylogenetic analysis of Limnochorda pilosa.</title>
        <authorList>
            <person name="Watanabe M."/>
            <person name="Kojima H."/>
            <person name="Fukui M."/>
        </authorList>
    </citation>
    <scope>NUCLEOTIDE SEQUENCE [LARGE SCALE GENOMIC DNA]</scope>
    <source>
        <strain evidence="6">HC45</strain>
    </source>
</reference>